<name>A0A369K741_HYPMA</name>
<keyword evidence="4" id="KW-1185">Reference proteome</keyword>
<dbReference type="InParanoid" id="A0A369K741"/>
<sequence>MPYSYNLQGTTPPLELLKVSEEIPHLGWSHHADFDLVHTFGCGVCASYMDHTVQLQHQPSFQAALQARDTHRKAGYFEGYADGRRHQRDDDEVVYTERDRFREEFIEAVEVISRCKLEISGNLDALRLVTDQLQSERAERDILRKQVEDLTKENLGLTDRLQNLDKGEAAQVSPRPGPGVVPSQVIEVTSTPSPTLSWKEEPPALPTPPHSTGTSATYASVASSQPANLSASSMRRISSGQPVTFLPVRSPDAAQPSAQSSPPAALHSLRAIAVASPFVSRPVTSIPKMRSLIIAAHQPGNEEILARVKSLCTEAHATPQGQKTDIQKYLLIHWRNLTPGSELSMASSLPLPSNVKGSLSPRVNPRMDDPVEVWYEYLCTHRTSWPRGVRRDAHNKPHLADLKASRTVARLRPDVDSAGSSTARMEFMGRVAELFSVVGGYKEHLRKNKIKIAPKVTFRVYHGAAPITLDDVARHFARCGVTLAAATEELEPRARFYQASTPTA</sequence>
<evidence type="ECO:0000313" key="4">
    <source>
        <dbReference type="Proteomes" id="UP000076154"/>
    </source>
</evidence>
<accession>A0A369K741</accession>
<proteinExistence type="predicted"/>
<dbReference type="OrthoDB" id="2953420at2759"/>
<comment type="caution">
    <text evidence="3">The sequence shown here is derived from an EMBL/GenBank/DDBJ whole genome shotgun (WGS) entry which is preliminary data.</text>
</comment>
<evidence type="ECO:0000256" key="1">
    <source>
        <dbReference type="SAM" id="Coils"/>
    </source>
</evidence>
<dbReference type="EMBL" id="LUEZ02000010">
    <property type="protein sequence ID" value="RDB29392.1"/>
    <property type="molecule type" value="Genomic_DNA"/>
</dbReference>
<organism evidence="3 4">
    <name type="scientific">Hypsizygus marmoreus</name>
    <name type="common">White beech mushroom</name>
    <name type="synonym">Agaricus marmoreus</name>
    <dbReference type="NCBI Taxonomy" id="39966"/>
    <lineage>
        <taxon>Eukaryota</taxon>
        <taxon>Fungi</taxon>
        <taxon>Dikarya</taxon>
        <taxon>Basidiomycota</taxon>
        <taxon>Agaricomycotina</taxon>
        <taxon>Agaricomycetes</taxon>
        <taxon>Agaricomycetidae</taxon>
        <taxon>Agaricales</taxon>
        <taxon>Tricholomatineae</taxon>
        <taxon>Lyophyllaceae</taxon>
        <taxon>Hypsizygus</taxon>
    </lineage>
</organism>
<reference evidence="3" key="1">
    <citation type="submission" date="2018-04" db="EMBL/GenBank/DDBJ databases">
        <title>Whole genome sequencing of Hypsizygus marmoreus.</title>
        <authorList>
            <person name="Choi I.-G."/>
            <person name="Min B."/>
            <person name="Kim J.-G."/>
            <person name="Kim S."/>
            <person name="Oh Y.-L."/>
            <person name="Kong W.-S."/>
            <person name="Park H."/>
            <person name="Jeong J."/>
            <person name="Song E.-S."/>
        </authorList>
    </citation>
    <scope>NUCLEOTIDE SEQUENCE [LARGE SCALE GENOMIC DNA]</scope>
    <source>
        <strain evidence="3">51987-8</strain>
    </source>
</reference>
<protein>
    <submittedName>
        <fullName evidence="3">Uncharacterized protein</fullName>
    </submittedName>
</protein>
<feature type="region of interest" description="Disordered" evidence="2">
    <location>
        <begin position="191"/>
        <end position="221"/>
    </location>
</feature>
<dbReference type="Proteomes" id="UP000076154">
    <property type="component" value="Unassembled WGS sequence"/>
</dbReference>
<dbReference type="AlphaFoldDB" id="A0A369K741"/>
<keyword evidence="1" id="KW-0175">Coiled coil</keyword>
<evidence type="ECO:0000313" key="3">
    <source>
        <dbReference type="EMBL" id="RDB29392.1"/>
    </source>
</evidence>
<evidence type="ECO:0000256" key="2">
    <source>
        <dbReference type="SAM" id="MobiDB-lite"/>
    </source>
</evidence>
<gene>
    <name evidence="3" type="ORF">Hypma_014837</name>
</gene>
<feature type="coiled-coil region" evidence="1">
    <location>
        <begin position="126"/>
        <end position="160"/>
    </location>
</feature>
<feature type="compositionally biased region" description="Polar residues" evidence="2">
    <location>
        <begin position="210"/>
        <end position="221"/>
    </location>
</feature>